<protein>
    <submittedName>
        <fullName evidence="1">Uncharacterized protein</fullName>
    </submittedName>
</protein>
<name>A0A4Y2A9K0_ARAVE</name>
<gene>
    <name evidence="3" type="ORF">AVEN_68091_1</name>
    <name evidence="1" type="ORF">AVEN_75936_1</name>
    <name evidence="2" type="ORF">AVEN_93792_1</name>
</gene>
<accession>A0A4Y2A9K0</accession>
<evidence type="ECO:0000313" key="1">
    <source>
        <dbReference type="EMBL" id="GBL75594.1"/>
    </source>
</evidence>
<sequence>MDILRDTGASIGIVSRNHVRPEHFTGEVVYIKQPLYLNFKCLPLAKVELQSPEFGYVITKTASREREGTVASAKEPEAVVTEDPNLLILPPAEKIVGRLVEVSGEELREAQRGCSTLQACFLQAERRNSDFRVEGEMLFRESKDHFGSVSLQVVIPKVYRDKILALCHEELRRTSVYEKQNIAY</sequence>
<dbReference type="Proteomes" id="UP000499080">
    <property type="component" value="Unassembled WGS sequence"/>
</dbReference>
<comment type="caution">
    <text evidence="1">The sequence shown here is derived from an EMBL/GenBank/DDBJ whole genome shotgun (WGS) entry which is preliminary data.</text>
</comment>
<reference evidence="1 4" key="1">
    <citation type="journal article" date="2019" name="Sci. Rep.">
        <title>Orb-weaving spider Araneus ventricosus genome elucidates the spidroin gene catalogue.</title>
        <authorList>
            <person name="Kono N."/>
            <person name="Nakamura H."/>
            <person name="Ohtoshi R."/>
            <person name="Moran D.A.P."/>
            <person name="Shinohara A."/>
            <person name="Yoshida Y."/>
            <person name="Fujiwara M."/>
            <person name="Mori M."/>
            <person name="Tomita M."/>
            <person name="Arakawa K."/>
        </authorList>
    </citation>
    <scope>NUCLEOTIDE SEQUENCE [LARGE SCALE GENOMIC DNA]</scope>
</reference>
<evidence type="ECO:0000313" key="3">
    <source>
        <dbReference type="EMBL" id="GBO12509.1"/>
    </source>
</evidence>
<keyword evidence="4" id="KW-1185">Reference proteome</keyword>
<dbReference type="EMBL" id="BGPR01037025">
    <property type="protein sequence ID" value="GBO12509.1"/>
    <property type="molecule type" value="Genomic_DNA"/>
</dbReference>
<dbReference type="AlphaFoldDB" id="A0A4Y2A9K0"/>
<evidence type="ECO:0000313" key="4">
    <source>
        <dbReference type="Proteomes" id="UP000499080"/>
    </source>
</evidence>
<organism evidence="1 4">
    <name type="scientific">Araneus ventricosus</name>
    <name type="common">Orbweaver spider</name>
    <name type="synonym">Epeira ventricosa</name>
    <dbReference type="NCBI Taxonomy" id="182803"/>
    <lineage>
        <taxon>Eukaryota</taxon>
        <taxon>Metazoa</taxon>
        <taxon>Ecdysozoa</taxon>
        <taxon>Arthropoda</taxon>
        <taxon>Chelicerata</taxon>
        <taxon>Arachnida</taxon>
        <taxon>Araneae</taxon>
        <taxon>Araneomorphae</taxon>
        <taxon>Entelegynae</taxon>
        <taxon>Araneoidea</taxon>
        <taxon>Araneidae</taxon>
        <taxon>Araneus</taxon>
    </lineage>
</organism>
<dbReference type="EMBL" id="BGPR01079697">
    <property type="protein sequence ID" value="GBL75612.1"/>
    <property type="molecule type" value="Genomic_DNA"/>
</dbReference>
<proteinExistence type="predicted"/>
<dbReference type="EMBL" id="BGPR01079695">
    <property type="protein sequence ID" value="GBL75594.1"/>
    <property type="molecule type" value="Genomic_DNA"/>
</dbReference>
<evidence type="ECO:0000313" key="2">
    <source>
        <dbReference type="EMBL" id="GBL75612.1"/>
    </source>
</evidence>